<evidence type="ECO:0000313" key="3">
    <source>
        <dbReference type="Proteomes" id="UP000685013"/>
    </source>
</evidence>
<keyword evidence="3" id="KW-1185">Reference proteome</keyword>
<protein>
    <submittedName>
        <fullName evidence="2">Uncharacterized protein</fullName>
    </submittedName>
</protein>
<gene>
    <name evidence="2" type="ORF">SDJN03_12736</name>
</gene>
<proteinExistence type="predicted"/>
<dbReference type="AlphaFoldDB" id="A0AAV6NA64"/>
<sequence length="71" mass="7923">MTVDAAIRRRHIPPQNHRSSSLHKDALSSSTVYPRAGQTIPLYSCFSLAQERSIILFGADRSNLLSLILFP</sequence>
<evidence type="ECO:0000256" key="1">
    <source>
        <dbReference type="SAM" id="MobiDB-lite"/>
    </source>
</evidence>
<accession>A0AAV6NA64</accession>
<organism evidence="2 3">
    <name type="scientific">Cucurbita argyrosperma subsp. sororia</name>
    <dbReference type="NCBI Taxonomy" id="37648"/>
    <lineage>
        <taxon>Eukaryota</taxon>
        <taxon>Viridiplantae</taxon>
        <taxon>Streptophyta</taxon>
        <taxon>Embryophyta</taxon>
        <taxon>Tracheophyta</taxon>
        <taxon>Spermatophyta</taxon>
        <taxon>Magnoliopsida</taxon>
        <taxon>eudicotyledons</taxon>
        <taxon>Gunneridae</taxon>
        <taxon>Pentapetalae</taxon>
        <taxon>rosids</taxon>
        <taxon>fabids</taxon>
        <taxon>Cucurbitales</taxon>
        <taxon>Cucurbitaceae</taxon>
        <taxon>Cucurbiteae</taxon>
        <taxon>Cucurbita</taxon>
    </lineage>
</organism>
<evidence type="ECO:0000313" key="2">
    <source>
        <dbReference type="EMBL" id="KAG6593260.1"/>
    </source>
</evidence>
<dbReference type="EMBL" id="JAGKQH010000008">
    <property type="protein sequence ID" value="KAG6593260.1"/>
    <property type="molecule type" value="Genomic_DNA"/>
</dbReference>
<reference evidence="2 3" key="1">
    <citation type="journal article" date="2021" name="Hortic Res">
        <title>The domestication of Cucurbita argyrosperma as revealed by the genome of its wild relative.</title>
        <authorList>
            <person name="Barrera-Redondo J."/>
            <person name="Sanchez-de la Vega G."/>
            <person name="Aguirre-Liguori J.A."/>
            <person name="Castellanos-Morales G."/>
            <person name="Gutierrez-Guerrero Y.T."/>
            <person name="Aguirre-Dugua X."/>
            <person name="Aguirre-Planter E."/>
            <person name="Tenaillon M.I."/>
            <person name="Lira-Saade R."/>
            <person name="Eguiarte L.E."/>
        </authorList>
    </citation>
    <scope>NUCLEOTIDE SEQUENCE [LARGE SCALE GENOMIC DNA]</scope>
    <source>
        <strain evidence="2">JBR-2021</strain>
    </source>
</reference>
<feature type="region of interest" description="Disordered" evidence="1">
    <location>
        <begin position="1"/>
        <end position="26"/>
    </location>
</feature>
<name>A0AAV6NA64_9ROSI</name>
<comment type="caution">
    <text evidence="2">The sequence shown here is derived from an EMBL/GenBank/DDBJ whole genome shotgun (WGS) entry which is preliminary data.</text>
</comment>
<feature type="non-terminal residue" evidence="2">
    <location>
        <position position="1"/>
    </location>
</feature>
<dbReference type="Proteomes" id="UP000685013">
    <property type="component" value="Chromosome 8"/>
</dbReference>